<dbReference type="AlphaFoldDB" id="A0A9J6DRE5"/>
<dbReference type="Proteomes" id="UP000821866">
    <property type="component" value="Chromosome 6"/>
</dbReference>
<accession>A0A9J6DRE5</accession>
<comment type="caution">
    <text evidence="1">The sequence shown here is derived from an EMBL/GenBank/DDBJ whole genome shotgun (WGS) entry which is preliminary data.</text>
</comment>
<gene>
    <name evidence="1" type="ORF">HPB51_025464</name>
</gene>
<proteinExistence type="predicted"/>
<reference evidence="1" key="1">
    <citation type="journal article" date="2020" name="Cell">
        <title>Large-Scale Comparative Analyses of Tick Genomes Elucidate Their Genetic Diversity and Vector Capacities.</title>
        <authorList>
            <consortium name="Tick Genome and Microbiome Consortium (TIGMIC)"/>
            <person name="Jia N."/>
            <person name="Wang J."/>
            <person name="Shi W."/>
            <person name="Du L."/>
            <person name="Sun Y."/>
            <person name="Zhan W."/>
            <person name="Jiang J.F."/>
            <person name="Wang Q."/>
            <person name="Zhang B."/>
            <person name="Ji P."/>
            <person name="Bell-Sakyi L."/>
            <person name="Cui X.M."/>
            <person name="Yuan T.T."/>
            <person name="Jiang B.G."/>
            <person name="Yang W.F."/>
            <person name="Lam T.T."/>
            <person name="Chang Q.C."/>
            <person name="Ding S.J."/>
            <person name="Wang X.J."/>
            <person name="Zhu J.G."/>
            <person name="Ruan X.D."/>
            <person name="Zhao L."/>
            <person name="Wei J.T."/>
            <person name="Ye R.Z."/>
            <person name="Que T.C."/>
            <person name="Du C.H."/>
            <person name="Zhou Y.H."/>
            <person name="Cheng J.X."/>
            <person name="Dai P.F."/>
            <person name="Guo W.B."/>
            <person name="Han X.H."/>
            <person name="Huang E.J."/>
            <person name="Li L.F."/>
            <person name="Wei W."/>
            <person name="Gao Y.C."/>
            <person name="Liu J.Z."/>
            <person name="Shao H.Z."/>
            <person name="Wang X."/>
            <person name="Wang C.C."/>
            <person name="Yang T.C."/>
            <person name="Huo Q.B."/>
            <person name="Li W."/>
            <person name="Chen H.Y."/>
            <person name="Chen S.E."/>
            <person name="Zhou L.G."/>
            <person name="Ni X.B."/>
            <person name="Tian J.H."/>
            <person name="Sheng Y."/>
            <person name="Liu T."/>
            <person name="Pan Y.S."/>
            <person name="Xia L.Y."/>
            <person name="Li J."/>
            <person name="Zhao F."/>
            <person name="Cao W.C."/>
        </authorList>
    </citation>
    <scope>NUCLEOTIDE SEQUENCE</scope>
    <source>
        <strain evidence="1">Rmic-2018</strain>
    </source>
</reference>
<protein>
    <submittedName>
        <fullName evidence="1">Uncharacterized protein</fullName>
    </submittedName>
</protein>
<dbReference type="EMBL" id="JABSTU010000008">
    <property type="protein sequence ID" value="KAH8024545.1"/>
    <property type="molecule type" value="Genomic_DNA"/>
</dbReference>
<keyword evidence="2" id="KW-1185">Reference proteome</keyword>
<evidence type="ECO:0000313" key="2">
    <source>
        <dbReference type="Proteomes" id="UP000821866"/>
    </source>
</evidence>
<reference evidence="1" key="2">
    <citation type="submission" date="2021-09" db="EMBL/GenBank/DDBJ databases">
        <authorList>
            <person name="Jia N."/>
            <person name="Wang J."/>
            <person name="Shi W."/>
            <person name="Du L."/>
            <person name="Sun Y."/>
            <person name="Zhan W."/>
            <person name="Jiang J."/>
            <person name="Wang Q."/>
            <person name="Zhang B."/>
            <person name="Ji P."/>
            <person name="Sakyi L.B."/>
            <person name="Cui X."/>
            <person name="Yuan T."/>
            <person name="Jiang B."/>
            <person name="Yang W."/>
            <person name="Lam T.T.-Y."/>
            <person name="Chang Q."/>
            <person name="Ding S."/>
            <person name="Wang X."/>
            <person name="Zhu J."/>
            <person name="Ruan X."/>
            <person name="Zhao L."/>
            <person name="Wei J."/>
            <person name="Que T."/>
            <person name="Du C."/>
            <person name="Cheng J."/>
            <person name="Dai P."/>
            <person name="Han X."/>
            <person name="Huang E."/>
            <person name="Gao Y."/>
            <person name="Liu J."/>
            <person name="Shao H."/>
            <person name="Ye R."/>
            <person name="Li L."/>
            <person name="Wei W."/>
            <person name="Wang X."/>
            <person name="Wang C."/>
            <person name="Huo Q."/>
            <person name="Li W."/>
            <person name="Guo W."/>
            <person name="Chen H."/>
            <person name="Chen S."/>
            <person name="Zhou L."/>
            <person name="Zhou L."/>
            <person name="Ni X."/>
            <person name="Tian J."/>
            <person name="Zhou Y."/>
            <person name="Sheng Y."/>
            <person name="Liu T."/>
            <person name="Pan Y."/>
            <person name="Xia L."/>
            <person name="Li J."/>
            <person name="Zhao F."/>
            <person name="Cao W."/>
        </authorList>
    </citation>
    <scope>NUCLEOTIDE SEQUENCE</scope>
    <source>
        <strain evidence="1">Rmic-2018</strain>
        <tissue evidence="1">Larvae</tissue>
    </source>
</reference>
<organism evidence="1 2">
    <name type="scientific">Rhipicephalus microplus</name>
    <name type="common">Cattle tick</name>
    <name type="synonym">Boophilus microplus</name>
    <dbReference type="NCBI Taxonomy" id="6941"/>
    <lineage>
        <taxon>Eukaryota</taxon>
        <taxon>Metazoa</taxon>
        <taxon>Ecdysozoa</taxon>
        <taxon>Arthropoda</taxon>
        <taxon>Chelicerata</taxon>
        <taxon>Arachnida</taxon>
        <taxon>Acari</taxon>
        <taxon>Parasitiformes</taxon>
        <taxon>Ixodida</taxon>
        <taxon>Ixodoidea</taxon>
        <taxon>Ixodidae</taxon>
        <taxon>Rhipicephalinae</taxon>
        <taxon>Rhipicephalus</taxon>
        <taxon>Boophilus</taxon>
    </lineage>
</organism>
<name>A0A9J6DRE5_RHIMP</name>
<sequence>MTEWPKFRVIRESEFPELIRNLTECKASLNDHVRPTTRESKAAEETPARDCRLLLMWDSHASLLRRWQKQRYNRKSRCHILNLFEKIERHSTYLTCHQWGQLCSELNGQLGNKKTWYLLRHLPDPDDSKTAACTDLGDFHQHPRSE</sequence>
<evidence type="ECO:0000313" key="1">
    <source>
        <dbReference type="EMBL" id="KAH8024545.1"/>
    </source>
</evidence>